<sequence length="505" mass="55372">MFGKKGSGGSSFASAKPQAKPVISEPAPKPMEDIVEPQQASEVVPPSVDAPKAPVEAPRPKMQAPPVAMEPPVKKRSNRDDAYYDTKSQVFSALIETIDLSQLAKLDGESAREEIRDIVNDIIAIKNYAMSISEQEELLEDICNDVLGYGPLEPLLARDDIADIMINGPDAAYIEVNGKVVDAGIRFRDGQQLLSICQRIVSQVGRRVDESSPICDARLADGSRVNVIAPPLAIDGAALTIRKFKKDKLTLDQLTKFGSISPEGATILQIIGRVRCNVVISGGTGSGKTTLLNCLTNYVDRDERVITCEDSAELQLQQPHVVRLETRPPNLEGEGQITMTDLVKNCLRMRPERIIVGEVRGPEVFDLLQAMNTGHDGSMGTIHANTPRECLSRMESMIAMGGYSLPQRTVREIICGSVDVIIQAARLRDGSRRITHITEVIGMEGDVIITQDLMLYDITGEDADGKFIGKHRSTGVGRPQMWERARYFNEEKRLAEALDAMEVIE</sequence>
<dbReference type="InterPro" id="IPR027417">
    <property type="entry name" value="P-loop_NTPase"/>
</dbReference>
<dbReference type="EMBL" id="JXMU01000007">
    <property type="protein sequence ID" value="KPB01971.1"/>
    <property type="molecule type" value="Genomic_DNA"/>
</dbReference>
<dbReference type="Gene3D" id="3.30.450.380">
    <property type="match status" value="1"/>
</dbReference>
<dbReference type="InterPro" id="IPR050921">
    <property type="entry name" value="T4SS_GSP_E_ATPase"/>
</dbReference>
<keyword evidence="4" id="KW-0808">Transferase</keyword>
<dbReference type="CDD" id="cd01130">
    <property type="entry name" value="VirB11-like_ATPase"/>
    <property type="match status" value="1"/>
</dbReference>
<dbReference type="RefSeq" id="WP_053998507.1">
    <property type="nucleotide sequence ID" value="NZ_JXMU01000007.1"/>
</dbReference>
<dbReference type="STRING" id="1514904.SU32_06365"/>
<dbReference type="InterPro" id="IPR001482">
    <property type="entry name" value="T2SS/T4SS_dom"/>
</dbReference>
<reference evidence="4 5" key="1">
    <citation type="submission" date="2015-01" db="EMBL/GenBank/DDBJ databases">
        <title>Ahrensia donghaiensis sp. nov., a novel dimethylsulphoniopropionate-cleavage bacterium isolated from seawater and emended descriptions of the genus Ahrensia and Ahrensia kielensis.</title>
        <authorList>
            <person name="Liu J."/>
        </authorList>
    </citation>
    <scope>NUCLEOTIDE SEQUENCE [LARGE SCALE GENOMIC DNA]</scope>
    <source>
        <strain evidence="4 5">LZD062</strain>
    </source>
</reference>
<evidence type="ECO:0000259" key="3">
    <source>
        <dbReference type="Pfam" id="PF00437"/>
    </source>
</evidence>
<organism evidence="4 5">
    <name type="scientific">Ahrensia marina</name>
    <dbReference type="NCBI Taxonomy" id="1514904"/>
    <lineage>
        <taxon>Bacteria</taxon>
        <taxon>Pseudomonadati</taxon>
        <taxon>Pseudomonadota</taxon>
        <taxon>Alphaproteobacteria</taxon>
        <taxon>Hyphomicrobiales</taxon>
        <taxon>Ahrensiaceae</taxon>
        <taxon>Ahrensia</taxon>
    </lineage>
</organism>
<comment type="similarity">
    <text evidence="1">Belongs to the GSP E family.</text>
</comment>
<dbReference type="SUPFAM" id="SSF52540">
    <property type="entry name" value="P-loop containing nucleoside triphosphate hydrolases"/>
    <property type="match status" value="1"/>
</dbReference>
<evidence type="ECO:0000256" key="1">
    <source>
        <dbReference type="ARBA" id="ARBA00006611"/>
    </source>
</evidence>
<keyword evidence="4" id="KW-0418">Kinase</keyword>
<dbReference type="FunFam" id="3.30.450.380:FF:000003">
    <property type="entry name" value="Pilus assembly protein CpaF"/>
    <property type="match status" value="1"/>
</dbReference>
<evidence type="ECO:0000313" key="5">
    <source>
        <dbReference type="Proteomes" id="UP000038011"/>
    </source>
</evidence>
<dbReference type="OrthoDB" id="9810761at2"/>
<evidence type="ECO:0000313" key="4">
    <source>
        <dbReference type="EMBL" id="KPB01971.1"/>
    </source>
</evidence>
<evidence type="ECO:0000256" key="2">
    <source>
        <dbReference type="SAM" id="MobiDB-lite"/>
    </source>
</evidence>
<dbReference type="GO" id="GO:0016301">
    <property type="term" value="F:kinase activity"/>
    <property type="evidence" value="ECO:0007669"/>
    <property type="project" value="UniProtKB-KW"/>
</dbReference>
<keyword evidence="5" id="KW-1185">Reference proteome</keyword>
<protein>
    <submittedName>
        <fullName evidence="4">Protein kinase</fullName>
    </submittedName>
</protein>
<feature type="domain" description="Bacterial type II secretion system protein E" evidence="3">
    <location>
        <begin position="149"/>
        <end position="422"/>
    </location>
</feature>
<comment type="caution">
    <text evidence="4">The sequence shown here is derived from an EMBL/GenBank/DDBJ whole genome shotgun (WGS) entry which is preliminary data.</text>
</comment>
<dbReference type="PATRIC" id="fig|1514904.3.peg.3306"/>
<dbReference type="Gene3D" id="3.40.50.300">
    <property type="entry name" value="P-loop containing nucleotide triphosphate hydrolases"/>
    <property type="match status" value="1"/>
</dbReference>
<dbReference type="GO" id="GO:0016887">
    <property type="term" value="F:ATP hydrolysis activity"/>
    <property type="evidence" value="ECO:0007669"/>
    <property type="project" value="InterPro"/>
</dbReference>
<dbReference type="PANTHER" id="PTHR30486:SF15">
    <property type="entry name" value="TYPE II_IV SECRETION SYSTEM ATPASE"/>
    <property type="match status" value="1"/>
</dbReference>
<feature type="region of interest" description="Disordered" evidence="2">
    <location>
        <begin position="1"/>
        <end position="79"/>
    </location>
</feature>
<dbReference type="Pfam" id="PF00437">
    <property type="entry name" value="T2SSE"/>
    <property type="match status" value="1"/>
</dbReference>
<accession>A0A0N0E854</accession>
<dbReference type="PANTHER" id="PTHR30486">
    <property type="entry name" value="TWITCHING MOTILITY PROTEIN PILT"/>
    <property type="match status" value="1"/>
</dbReference>
<proteinExistence type="inferred from homology"/>
<gene>
    <name evidence="4" type="ORF">SU32_06365</name>
</gene>
<dbReference type="Proteomes" id="UP000038011">
    <property type="component" value="Unassembled WGS sequence"/>
</dbReference>
<dbReference type="AlphaFoldDB" id="A0A0N0E854"/>
<dbReference type="FunFam" id="3.40.50.300:FF:000521">
    <property type="entry name" value="Type II secretion system protein E"/>
    <property type="match status" value="1"/>
</dbReference>
<name>A0A0N0E854_9HYPH</name>